<evidence type="ECO:0000313" key="13">
    <source>
        <dbReference type="Proteomes" id="UP000559027"/>
    </source>
</evidence>
<dbReference type="GO" id="GO:0020037">
    <property type="term" value="F:heme binding"/>
    <property type="evidence" value="ECO:0007669"/>
    <property type="project" value="InterPro"/>
</dbReference>
<keyword evidence="6 10" id="KW-0560">Oxidoreductase</keyword>
<dbReference type="Gene3D" id="1.10.630.10">
    <property type="entry name" value="Cytochrome P450"/>
    <property type="match status" value="1"/>
</dbReference>
<comment type="caution">
    <text evidence="12">The sequence shown here is derived from an EMBL/GenBank/DDBJ whole genome shotgun (WGS) entry which is preliminary data.</text>
</comment>
<dbReference type="OrthoDB" id="2789670at2759"/>
<dbReference type="InterPro" id="IPR001128">
    <property type="entry name" value="Cyt_P450"/>
</dbReference>
<evidence type="ECO:0000256" key="1">
    <source>
        <dbReference type="ARBA" id="ARBA00001971"/>
    </source>
</evidence>
<dbReference type="GO" id="GO:0005506">
    <property type="term" value="F:iron ion binding"/>
    <property type="evidence" value="ECO:0007669"/>
    <property type="project" value="InterPro"/>
</dbReference>
<dbReference type="SUPFAM" id="SSF48264">
    <property type="entry name" value="Cytochrome P450"/>
    <property type="match status" value="1"/>
</dbReference>
<organism evidence="12 13">
    <name type="scientific">Leucocoprinus leucothites</name>
    <dbReference type="NCBI Taxonomy" id="201217"/>
    <lineage>
        <taxon>Eukaryota</taxon>
        <taxon>Fungi</taxon>
        <taxon>Dikarya</taxon>
        <taxon>Basidiomycota</taxon>
        <taxon>Agaricomycotina</taxon>
        <taxon>Agaricomycetes</taxon>
        <taxon>Agaricomycetidae</taxon>
        <taxon>Agaricales</taxon>
        <taxon>Agaricineae</taxon>
        <taxon>Agaricaceae</taxon>
        <taxon>Leucocoprinus</taxon>
    </lineage>
</organism>
<evidence type="ECO:0008006" key="14">
    <source>
        <dbReference type="Google" id="ProtNLM"/>
    </source>
</evidence>
<dbReference type="PANTHER" id="PTHR46300">
    <property type="entry name" value="P450, PUTATIVE (EUROFUNG)-RELATED-RELATED"/>
    <property type="match status" value="1"/>
</dbReference>
<keyword evidence="13" id="KW-1185">Reference proteome</keyword>
<protein>
    <recommendedName>
        <fullName evidence="14">Cytochrome P450</fullName>
    </recommendedName>
</protein>
<dbReference type="InterPro" id="IPR002401">
    <property type="entry name" value="Cyt_P450_E_grp-I"/>
</dbReference>
<dbReference type="Proteomes" id="UP000559027">
    <property type="component" value="Unassembled WGS sequence"/>
</dbReference>
<evidence type="ECO:0000256" key="5">
    <source>
        <dbReference type="ARBA" id="ARBA00022723"/>
    </source>
</evidence>
<feature type="signal peptide" evidence="11">
    <location>
        <begin position="1"/>
        <end position="21"/>
    </location>
</feature>
<evidence type="ECO:0000256" key="2">
    <source>
        <dbReference type="ARBA" id="ARBA00005179"/>
    </source>
</evidence>
<dbReference type="GO" id="GO:0004497">
    <property type="term" value="F:monooxygenase activity"/>
    <property type="evidence" value="ECO:0007669"/>
    <property type="project" value="UniProtKB-KW"/>
</dbReference>
<dbReference type="Pfam" id="PF00067">
    <property type="entry name" value="p450"/>
    <property type="match status" value="1"/>
</dbReference>
<dbReference type="PANTHER" id="PTHR46300:SF7">
    <property type="entry name" value="P450, PUTATIVE (EUROFUNG)-RELATED"/>
    <property type="match status" value="1"/>
</dbReference>
<comment type="similarity">
    <text evidence="3 10">Belongs to the cytochrome P450 family.</text>
</comment>
<evidence type="ECO:0000256" key="9">
    <source>
        <dbReference type="PIRSR" id="PIRSR602401-1"/>
    </source>
</evidence>
<dbReference type="PRINTS" id="PR00463">
    <property type="entry name" value="EP450I"/>
</dbReference>
<dbReference type="CDD" id="cd11065">
    <property type="entry name" value="CYP64-like"/>
    <property type="match status" value="1"/>
</dbReference>
<dbReference type="InterPro" id="IPR036396">
    <property type="entry name" value="Cyt_P450_sf"/>
</dbReference>
<dbReference type="AlphaFoldDB" id="A0A8H5D9U4"/>
<keyword evidence="7 9" id="KW-0408">Iron</keyword>
<evidence type="ECO:0000256" key="4">
    <source>
        <dbReference type="ARBA" id="ARBA00022617"/>
    </source>
</evidence>
<accession>A0A8H5D9U4</accession>
<keyword evidence="8 10" id="KW-0503">Monooxygenase</keyword>
<dbReference type="PROSITE" id="PS00086">
    <property type="entry name" value="CYTOCHROME_P450"/>
    <property type="match status" value="1"/>
</dbReference>
<comment type="pathway">
    <text evidence="2">Secondary metabolite biosynthesis.</text>
</comment>
<evidence type="ECO:0000256" key="10">
    <source>
        <dbReference type="RuleBase" id="RU000461"/>
    </source>
</evidence>
<keyword evidence="4 9" id="KW-0349">Heme</keyword>
<feature type="binding site" description="axial binding residue" evidence="9">
    <location>
        <position position="442"/>
    </location>
    <ligand>
        <name>heme</name>
        <dbReference type="ChEBI" id="CHEBI:30413"/>
    </ligand>
    <ligandPart>
        <name>Fe</name>
        <dbReference type="ChEBI" id="CHEBI:18248"/>
    </ligandPart>
</feature>
<evidence type="ECO:0000313" key="12">
    <source>
        <dbReference type="EMBL" id="KAF5355923.1"/>
    </source>
</evidence>
<gene>
    <name evidence="12" type="ORF">D9756_004149</name>
</gene>
<comment type="cofactor">
    <cofactor evidence="1 9">
        <name>heme</name>
        <dbReference type="ChEBI" id="CHEBI:30413"/>
    </cofactor>
</comment>
<evidence type="ECO:0000256" key="11">
    <source>
        <dbReference type="SAM" id="SignalP"/>
    </source>
</evidence>
<keyword evidence="11" id="KW-0732">Signal</keyword>
<dbReference type="InterPro" id="IPR050364">
    <property type="entry name" value="Cytochrome_P450_fung"/>
</dbReference>
<evidence type="ECO:0000256" key="6">
    <source>
        <dbReference type="ARBA" id="ARBA00023002"/>
    </source>
</evidence>
<proteinExistence type="inferred from homology"/>
<evidence type="ECO:0000256" key="3">
    <source>
        <dbReference type="ARBA" id="ARBA00010617"/>
    </source>
</evidence>
<name>A0A8H5D9U4_9AGAR</name>
<dbReference type="InterPro" id="IPR017972">
    <property type="entry name" value="Cyt_P450_CS"/>
</dbReference>
<keyword evidence="5 9" id="KW-0479">Metal-binding</keyword>
<sequence>MPSWSTLPLTTAVLLFAYCVSRELKRRTLGRTPPGPKGWPIVGNISDIPHSKSWLTYVEWRKIYGDIVYVEPFGSPTVILNNLEDIRELLDKRSAITASRPRMVMANELMGWDWDFVHMPHDDYWRRHRKVFHQYFQQKNIPNYYPTIRRSTANLLNQLAQSPSRFREHIKQLAAATILKLTYDHEVASENDYYVSLAHRALQGLLPVVHIGSSVVDVIPILKHIPAWFPGASFKRTAQRNAKYSSELRDVPFSQAKQKMATNTIEPCFVSDSFKKDGADEEVVKNAAGIAYLGKPDLQTASVIEFFFLAMLRYPEVQARARQEIDAVTGGNRLPDFDDRSSLPYVDLIIAELFRWRPTTPLGMHHQSQQPDTYKGYYFPAGTKALFCVPLGCTHVINCSHSIPFQDIFSEPEKFRPERFLKENAELDPRSMGGFGYGRRVCPGRYLADSSAWLAIAQVLAAFTIQPKRDTNDKDILPSLEYGGGVIM</sequence>
<evidence type="ECO:0000256" key="7">
    <source>
        <dbReference type="ARBA" id="ARBA00023004"/>
    </source>
</evidence>
<dbReference type="GO" id="GO:0016705">
    <property type="term" value="F:oxidoreductase activity, acting on paired donors, with incorporation or reduction of molecular oxygen"/>
    <property type="evidence" value="ECO:0007669"/>
    <property type="project" value="InterPro"/>
</dbReference>
<dbReference type="EMBL" id="JAACJO010000007">
    <property type="protein sequence ID" value="KAF5355923.1"/>
    <property type="molecule type" value="Genomic_DNA"/>
</dbReference>
<evidence type="ECO:0000256" key="8">
    <source>
        <dbReference type="ARBA" id="ARBA00023033"/>
    </source>
</evidence>
<reference evidence="12 13" key="1">
    <citation type="journal article" date="2020" name="ISME J.">
        <title>Uncovering the hidden diversity of litter-decomposition mechanisms in mushroom-forming fungi.</title>
        <authorList>
            <person name="Floudas D."/>
            <person name="Bentzer J."/>
            <person name="Ahren D."/>
            <person name="Johansson T."/>
            <person name="Persson P."/>
            <person name="Tunlid A."/>
        </authorList>
    </citation>
    <scope>NUCLEOTIDE SEQUENCE [LARGE SCALE GENOMIC DNA]</scope>
    <source>
        <strain evidence="12 13">CBS 146.42</strain>
    </source>
</reference>
<feature type="chain" id="PRO_5034447112" description="Cytochrome P450" evidence="11">
    <location>
        <begin position="22"/>
        <end position="488"/>
    </location>
</feature>